<organism evidence="1 2">
    <name type="scientific">Candidatus Curtissbacteria bacterium GW2011_GWA1_40_9</name>
    <dbReference type="NCBI Taxonomy" id="1618408"/>
    <lineage>
        <taxon>Bacteria</taxon>
        <taxon>Candidatus Curtissiibacteriota</taxon>
    </lineage>
</organism>
<gene>
    <name evidence="1" type="ORF">UU23_C0002G0013</name>
</gene>
<accession>A0A0G0TTP8</accession>
<sequence>MTGEVGYHTLETCSDPTCEEHESMHKILIGAAKNSGKKDFADGVHYGQDEKYEIKVKRQRSAYDCGQTCLEMLGYRDVREMYPNRELENLDLLQIAGSQFINKPEGYSYTNPHMLLVKNKSIGNHWVIRIEDKIICPLRGVYENQEFKRIFVDRVLQTFKVPHLINPIPIIEA</sequence>
<proteinExistence type="predicted"/>
<name>A0A0G0TTP8_9BACT</name>
<dbReference type="STRING" id="1618408.UU23_C0002G0013"/>
<dbReference type="AlphaFoldDB" id="A0A0G0TTP8"/>
<protein>
    <recommendedName>
        <fullName evidence="3">Peptidase C39 domain-containing protein</fullName>
    </recommendedName>
</protein>
<evidence type="ECO:0000313" key="1">
    <source>
        <dbReference type="EMBL" id="KKR78186.1"/>
    </source>
</evidence>
<dbReference type="EMBL" id="LBZV01000002">
    <property type="protein sequence ID" value="KKR78186.1"/>
    <property type="molecule type" value="Genomic_DNA"/>
</dbReference>
<evidence type="ECO:0000313" key="2">
    <source>
        <dbReference type="Proteomes" id="UP000034292"/>
    </source>
</evidence>
<evidence type="ECO:0008006" key="3">
    <source>
        <dbReference type="Google" id="ProtNLM"/>
    </source>
</evidence>
<dbReference type="Proteomes" id="UP000034292">
    <property type="component" value="Unassembled WGS sequence"/>
</dbReference>
<comment type="caution">
    <text evidence="1">The sequence shown here is derived from an EMBL/GenBank/DDBJ whole genome shotgun (WGS) entry which is preliminary data.</text>
</comment>
<reference evidence="1 2" key="1">
    <citation type="journal article" date="2015" name="Nature">
        <title>rRNA introns, odd ribosomes, and small enigmatic genomes across a large radiation of phyla.</title>
        <authorList>
            <person name="Brown C.T."/>
            <person name="Hug L.A."/>
            <person name="Thomas B.C."/>
            <person name="Sharon I."/>
            <person name="Castelle C.J."/>
            <person name="Singh A."/>
            <person name="Wilkins M.J."/>
            <person name="Williams K.H."/>
            <person name="Banfield J.F."/>
        </authorList>
    </citation>
    <scope>NUCLEOTIDE SEQUENCE [LARGE SCALE GENOMIC DNA]</scope>
</reference>